<organism evidence="1">
    <name type="scientific">marine sediment metagenome</name>
    <dbReference type="NCBI Taxonomy" id="412755"/>
    <lineage>
        <taxon>unclassified sequences</taxon>
        <taxon>metagenomes</taxon>
        <taxon>ecological metagenomes</taxon>
    </lineage>
</organism>
<proteinExistence type="predicted"/>
<reference evidence="1" key="1">
    <citation type="journal article" date="2014" name="Front. Microbiol.">
        <title>High frequency of phylogenetically diverse reductive dehalogenase-homologous genes in deep subseafloor sedimentary metagenomes.</title>
        <authorList>
            <person name="Kawai M."/>
            <person name="Futagami T."/>
            <person name="Toyoda A."/>
            <person name="Takaki Y."/>
            <person name="Nishi S."/>
            <person name="Hori S."/>
            <person name="Arai W."/>
            <person name="Tsubouchi T."/>
            <person name="Morono Y."/>
            <person name="Uchiyama I."/>
            <person name="Ito T."/>
            <person name="Fujiyama A."/>
            <person name="Inagaki F."/>
            <person name="Takami H."/>
        </authorList>
    </citation>
    <scope>NUCLEOTIDE SEQUENCE</scope>
    <source>
        <strain evidence="1">Expedition CK06-06</strain>
    </source>
</reference>
<comment type="caution">
    <text evidence="1">The sequence shown here is derived from an EMBL/GenBank/DDBJ whole genome shotgun (WGS) entry which is preliminary data.</text>
</comment>
<evidence type="ECO:0000313" key="1">
    <source>
        <dbReference type="EMBL" id="GAI96217.1"/>
    </source>
</evidence>
<gene>
    <name evidence="1" type="ORF">S12H4_31221</name>
</gene>
<protein>
    <submittedName>
        <fullName evidence="1">Uncharacterized protein</fullName>
    </submittedName>
</protein>
<name>X1ST09_9ZZZZ</name>
<sequence length="201" mass="24010">MEKKLSETKTVLTVDEQIAKQLKIKNYFYLFPPLNKQVKWSISLDEHNQINKYITGFADEIVNYLYTAKFLNTDSRIDCYSKLVRPGVAQLLYIILYRTVRIFKFLNNIESNNLLLLNTRNFNAPKTLNNLYSLTRDSWEFNQFIINQLLSDIEIFDHKEKNIMFPDNYWNFSYWSNYTGFDNAIFQKPMNSRVKNFTKST</sequence>
<accession>X1ST09</accession>
<dbReference type="AlphaFoldDB" id="X1ST09"/>
<dbReference type="EMBL" id="BARW01018205">
    <property type="protein sequence ID" value="GAI96217.1"/>
    <property type="molecule type" value="Genomic_DNA"/>
</dbReference>